<name>A0A840V0W0_9BACT</name>
<dbReference type="SUPFAM" id="SSF101478">
    <property type="entry name" value="ADP-ribosylglycohydrolase"/>
    <property type="match status" value="1"/>
</dbReference>
<comment type="cofactor">
    <cofactor evidence="3">
        <name>Mg(2+)</name>
        <dbReference type="ChEBI" id="CHEBI:18420"/>
    </cofactor>
    <text evidence="3">Binds 2 magnesium ions per subunit.</text>
</comment>
<reference evidence="4 5" key="1">
    <citation type="submission" date="2020-08" db="EMBL/GenBank/DDBJ databases">
        <title>Genomic Encyclopedia of Type Strains, Phase IV (KMG-IV): sequencing the most valuable type-strain genomes for metagenomic binning, comparative biology and taxonomic classification.</title>
        <authorList>
            <person name="Goeker M."/>
        </authorList>
    </citation>
    <scope>NUCLEOTIDE SEQUENCE [LARGE SCALE GENOMIC DNA]</scope>
    <source>
        <strain evidence="4 5">DSM 28570</strain>
    </source>
</reference>
<dbReference type="RefSeq" id="WP_183351296.1">
    <property type="nucleotide sequence ID" value="NZ_JACHEO010000012.1"/>
</dbReference>
<gene>
    <name evidence="4" type="ORF">HNQ81_002234</name>
</gene>
<protein>
    <submittedName>
        <fullName evidence="4">ADP-ribosylglycohydrolase</fullName>
    </submittedName>
</protein>
<dbReference type="Gene3D" id="1.10.4080.10">
    <property type="entry name" value="ADP-ribosylation/Crystallin J1"/>
    <property type="match status" value="1"/>
</dbReference>
<dbReference type="GO" id="GO:0046872">
    <property type="term" value="F:metal ion binding"/>
    <property type="evidence" value="ECO:0007669"/>
    <property type="project" value="UniProtKB-KW"/>
</dbReference>
<dbReference type="Pfam" id="PF03747">
    <property type="entry name" value="ADP_ribosyl_GH"/>
    <property type="match status" value="1"/>
</dbReference>
<dbReference type="GO" id="GO:0016787">
    <property type="term" value="F:hydrolase activity"/>
    <property type="evidence" value="ECO:0007669"/>
    <property type="project" value="UniProtKB-KW"/>
</dbReference>
<dbReference type="InterPro" id="IPR050792">
    <property type="entry name" value="ADP-ribosylglycohydrolase"/>
</dbReference>
<dbReference type="InterPro" id="IPR005502">
    <property type="entry name" value="Ribosyl_crysJ1"/>
</dbReference>
<feature type="binding site" evidence="3">
    <location>
        <position position="59"/>
    </location>
    <ligand>
        <name>Mg(2+)</name>
        <dbReference type="ChEBI" id="CHEBI:18420"/>
        <label>1</label>
    </ligand>
</feature>
<dbReference type="PANTHER" id="PTHR16222:SF24">
    <property type="entry name" value="ADP-RIBOSYLHYDROLASE ARH3"/>
    <property type="match status" value="1"/>
</dbReference>
<dbReference type="AlphaFoldDB" id="A0A840V0W0"/>
<keyword evidence="5" id="KW-1185">Reference proteome</keyword>
<organism evidence="4 5">
    <name type="scientific">Desulfoprunum benzoelyticum</name>
    <dbReference type="NCBI Taxonomy" id="1506996"/>
    <lineage>
        <taxon>Bacteria</taxon>
        <taxon>Pseudomonadati</taxon>
        <taxon>Thermodesulfobacteriota</taxon>
        <taxon>Desulfobulbia</taxon>
        <taxon>Desulfobulbales</taxon>
        <taxon>Desulfobulbaceae</taxon>
        <taxon>Desulfoprunum</taxon>
    </lineage>
</organism>
<comment type="similarity">
    <text evidence="1">Belongs to the ADP-ribosylglycohydrolase family.</text>
</comment>
<sequence length="301" mass="32236">MNDKAQAMVLASLAADSLALGAHWIYDTDTLAREIGRVDRLLAPPKGSYHPTKKRGEFTHYGDQTLLLLESLAETGDFSLADFADRWRQFATSTTGYLDRASKDTLNRFAQGLTATASGSSSTDLGGPARIAPLVYRYRNDLESLLQAAQQQTAMTHAGPGIKDGTAFIVRCAFAVLHGATAKEAIMKALEEGVGDIDLDLRLRQAVDSVDRDSLAVIKEFGQMCAINAALPAAVHLMLRHETDLRQALIENVMAGGDSAARGMVVGMILGAAAGPAAIPAEWLEELTAMPQIQNCLSRLP</sequence>
<keyword evidence="3" id="KW-0479">Metal-binding</keyword>
<keyword evidence="3" id="KW-0460">Magnesium</keyword>
<dbReference type="EMBL" id="JACHEO010000012">
    <property type="protein sequence ID" value="MBB5348498.1"/>
    <property type="molecule type" value="Genomic_DNA"/>
</dbReference>
<evidence type="ECO:0000256" key="3">
    <source>
        <dbReference type="PIRSR" id="PIRSR605502-1"/>
    </source>
</evidence>
<evidence type="ECO:0000313" key="4">
    <source>
        <dbReference type="EMBL" id="MBB5348498.1"/>
    </source>
</evidence>
<evidence type="ECO:0000256" key="1">
    <source>
        <dbReference type="ARBA" id="ARBA00010702"/>
    </source>
</evidence>
<dbReference type="InterPro" id="IPR036705">
    <property type="entry name" value="Ribosyl_crysJ1_sf"/>
</dbReference>
<comment type="caution">
    <text evidence="4">The sequence shown here is derived from an EMBL/GenBank/DDBJ whole genome shotgun (WGS) entry which is preliminary data.</text>
</comment>
<evidence type="ECO:0000256" key="2">
    <source>
        <dbReference type="ARBA" id="ARBA00022801"/>
    </source>
</evidence>
<feature type="binding site" evidence="3">
    <location>
        <position position="258"/>
    </location>
    <ligand>
        <name>Mg(2+)</name>
        <dbReference type="ChEBI" id="CHEBI:18420"/>
        <label>1</label>
    </ligand>
</feature>
<dbReference type="Proteomes" id="UP000539642">
    <property type="component" value="Unassembled WGS sequence"/>
</dbReference>
<accession>A0A840V0W0</accession>
<dbReference type="PANTHER" id="PTHR16222">
    <property type="entry name" value="ADP-RIBOSYLGLYCOHYDROLASE"/>
    <property type="match status" value="1"/>
</dbReference>
<keyword evidence="2 4" id="KW-0378">Hydrolase</keyword>
<evidence type="ECO:0000313" key="5">
    <source>
        <dbReference type="Proteomes" id="UP000539642"/>
    </source>
</evidence>
<proteinExistence type="inferred from homology"/>